<feature type="domain" description="Tudor" evidence="1">
    <location>
        <begin position="100"/>
        <end position="148"/>
    </location>
</feature>
<organism evidence="2">
    <name type="scientific">Lygus hesperus</name>
    <name type="common">Western plant bug</name>
    <dbReference type="NCBI Taxonomy" id="30085"/>
    <lineage>
        <taxon>Eukaryota</taxon>
        <taxon>Metazoa</taxon>
        <taxon>Ecdysozoa</taxon>
        <taxon>Arthropoda</taxon>
        <taxon>Hexapoda</taxon>
        <taxon>Insecta</taxon>
        <taxon>Pterygota</taxon>
        <taxon>Neoptera</taxon>
        <taxon>Paraneoptera</taxon>
        <taxon>Hemiptera</taxon>
        <taxon>Heteroptera</taxon>
        <taxon>Panheteroptera</taxon>
        <taxon>Cimicomorpha</taxon>
        <taxon>Miridae</taxon>
        <taxon>Mirini</taxon>
        <taxon>Lygus</taxon>
    </lineage>
</organism>
<feature type="non-terminal residue" evidence="2">
    <location>
        <position position="148"/>
    </location>
</feature>
<accession>A0A0A9YH72</accession>
<feature type="non-terminal residue" evidence="2">
    <location>
        <position position="1"/>
    </location>
</feature>
<dbReference type="AlphaFoldDB" id="A0A0A9YH72"/>
<dbReference type="CDD" id="cd20379">
    <property type="entry name" value="Tudor_dTUD-like"/>
    <property type="match status" value="1"/>
</dbReference>
<sequence length="148" mass="16546">GVRSGTTISQLTGNAEFLSLEANNFPQKNFIGTPTQNAEVDPILDPPVSKRWFSEVIIISISEHDYKIYVCPVEKCQFLGTIEGKLEKLHNRNDLKQISTIAIGEKYAALFKGNWHRAEIVSANMRTKSVRVSFCDYGNEGDIPLSDL</sequence>
<dbReference type="Gene3D" id="2.30.30.140">
    <property type="match status" value="1"/>
</dbReference>
<name>A0A0A9YH72_LYGHE</name>
<gene>
    <name evidence="2" type="primary">TDRKH_19</name>
    <name evidence="2" type="ORF">CM83_9019</name>
</gene>
<reference evidence="2" key="2">
    <citation type="submission" date="2014-07" db="EMBL/GenBank/DDBJ databases">
        <authorList>
            <person name="Hull J."/>
        </authorList>
    </citation>
    <scope>NUCLEOTIDE SEQUENCE</scope>
</reference>
<dbReference type="Pfam" id="PF00567">
    <property type="entry name" value="TUDOR"/>
    <property type="match status" value="1"/>
</dbReference>
<dbReference type="EMBL" id="GBHO01012633">
    <property type="protein sequence ID" value="JAG30971.1"/>
    <property type="molecule type" value="Transcribed_RNA"/>
</dbReference>
<dbReference type="InterPro" id="IPR002999">
    <property type="entry name" value="Tudor"/>
</dbReference>
<evidence type="ECO:0000259" key="1">
    <source>
        <dbReference type="PROSITE" id="PS50304"/>
    </source>
</evidence>
<dbReference type="PROSITE" id="PS50304">
    <property type="entry name" value="TUDOR"/>
    <property type="match status" value="1"/>
</dbReference>
<dbReference type="SUPFAM" id="SSF63748">
    <property type="entry name" value="Tudor/PWWP/MBT"/>
    <property type="match status" value="1"/>
</dbReference>
<evidence type="ECO:0000313" key="2">
    <source>
        <dbReference type="EMBL" id="JAG30971.1"/>
    </source>
</evidence>
<reference evidence="2" key="1">
    <citation type="journal article" date="2014" name="PLoS ONE">
        <title>Transcriptome-Based Identification of ABC Transporters in the Western Tarnished Plant Bug Lygus hesperus.</title>
        <authorList>
            <person name="Hull J.J."/>
            <person name="Chaney K."/>
            <person name="Geib S.M."/>
            <person name="Fabrick J.A."/>
            <person name="Brent C.S."/>
            <person name="Walsh D."/>
            <person name="Lavine L.C."/>
        </authorList>
    </citation>
    <scope>NUCLEOTIDE SEQUENCE</scope>
</reference>
<protein>
    <submittedName>
        <fullName evidence="2">Tudor and KH domain-containing protein</fullName>
    </submittedName>
</protein>
<proteinExistence type="predicted"/>